<dbReference type="InterPro" id="IPR018203">
    <property type="entry name" value="GDP_dissociation_inhibitor"/>
</dbReference>
<protein>
    <recommendedName>
        <fullName evidence="2">Rab proteins geranylgeranyltransferase</fullName>
    </recommendedName>
</protein>
<reference evidence="5" key="1">
    <citation type="journal article" date="2015" name="Genome Announc.">
        <title>Draft genome sequence of Talaromyces cellulolyticus strain Y-94, a source of lignocellulosic biomass-degrading enzymes.</title>
        <authorList>
            <person name="Fujii T."/>
            <person name="Koike H."/>
            <person name="Sawayama S."/>
            <person name="Yano S."/>
            <person name="Inoue H."/>
        </authorList>
    </citation>
    <scope>NUCLEOTIDE SEQUENCE [LARGE SCALE GENOMIC DNA]</scope>
    <source>
        <strain evidence="5">Y-94</strain>
    </source>
</reference>
<dbReference type="PANTHER" id="PTHR11787">
    <property type="entry name" value="RAB GDP-DISSOCIATION INHIBITOR"/>
    <property type="match status" value="1"/>
</dbReference>
<gene>
    <name evidence="4" type="ORF">TCE0_034r11582</name>
</gene>
<organism evidence="4 5">
    <name type="scientific">Talaromyces pinophilus</name>
    <name type="common">Penicillium pinophilum</name>
    <dbReference type="NCBI Taxonomy" id="128442"/>
    <lineage>
        <taxon>Eukaryota</taxon>
        <taxon>Fungi</taxon>
        <taxon>Dikarya</taxon>
        <taxon>Ascomycota</taxon>
        <taxon>Pezizomycotina</taxon>
        <taxon>Eurotiomycetes</taxon>
        <taxon>Eurotiomycetidae</taxon>
        <taxon>Eurotiales</taxon>
        <taxon>Trichocomaceae</taxon>
        <taxon>Talaromyces</taxon>
        <taxon>Talaromyces sect. Talaromyces</taxon>
    </lineage>
</organism>
<dbReference type="GO" id="GO:0005634">
    <property type="term" value="C:nucleus"/>
    <property type="evidence" value="ECO:0007669"/>
    <property type="project" value="TreeGrafter"/>
</dbReference>
<dbReference type="InterPro" id="IPR017230">
    <property type="entry name" value="Mrs6"/>
</dbReference>
<accession>A0A6V8HFU0</accession>
<dbReference type="Gene3D" id="3.50.50.60">
    <property type="entry name" value="FAD/NAD(P)-binding domain"/>
    <property type="match status" value="1"/>
</dbReference>
<evidence type="ECO:0000256" key="3">
    <source>
        <dbReference type="SAM" id="MobiDB-lite"/>
    </source>
</evidence>
<dbReference type="EMBL" id="DF933830">
    <property type="protein sequence ID" value="GAM39769.1"/>
    <property type="molecule type" value="Genomic_DNA"/>
</dbReference>
<dbReference type="InterPro" id="IPR036188">
    <property type="entry name" value="FAD/NAD-bd_sf"/>
</dbReference>
<dbReference type="GO" id="GO:0005092">
    <property type="term" value="F:GDP-dissociation inhibitor activity"/>
    <property type="evidence" value="ECO:0007669"/>
    <property type="project" value="UniProtKB-UniRule"/>
</dbReference>
<dbReference type="GO" id="GO:0007264">
    <property type="term" value="P:small GTPase-mediated signal transduction"/>
    <property type="evidence" value="ECO:0007669"/>
    <property type="project" value="UniProtKB-UniRule"/>
</dbReference>
<dbReference type="AlphaFoldDB" id="A0A6V8HFU0"/>
<dbReference type="Pfam" id="PF00996">
    <property type="entry name" value="GDI"/>
    <property type="match status" value="1"/>
</dbReference>
<dbReference type="PIRSF" id="PIRSF037514">
    <property type="entry name" value="Rab_ger_ger_transf_A_fun"/>
    <property type="match status" value="1"/>
</dbReference>
<keyword evidence="5" id="KW-1185">Reference proteome</keyword>
<dbReference type="PANTHER" id="PTHR11787:SF4">
    <property type="entry name" value="CHM, RAB ESCORT PROTEIN 1"/>
    <property type="match status" value="1"/>
</dbReference>
<dbReference type="GO" id="GO:0016192">
    <property type="term" value="P:vesicle-mediated transport"/>
    <property type="evidence" value="ECO:0007669"/>
    <property type="project" value="TreeGrafter"/>
</dbReference>
<feature type="compositionally biased region" description="Acidic residues" evidence="3">
    <location>
        <begin position="187"/>
        <end position="199"/>
    </location>
</feature>
<dbReference type="Gene3D" id="3.30.519.10">
    <property type="entry name" value="Guanine Nucleotide Dissociation Inhibitor, domain 2"/>
    <property type="match status" value="1"/>
</dbReference>
<dbReference type="SUPFAM" id="SSF51905">
    <property type="entry name" value="FAD/NAD(P)-binding domain"/>
    <property type="match status" value="1"/>
</dbReference>
<dbReference type="GO" id="GO:0005829">
    <property type="term" value="C:cytosol"/>
    <property type="evidence" value="ECO:0007669"/>
    <property type="project" value="TreeGrafter"/>
</dbReference>
<comment type="caution">
    <text evidence="4">The sequence shown here is derived from an EMBL/GenBank/DDBJ whole genome shotgun (WGS) entry which is preliminary data.</text>
</comment>
<feature type="region of interest" description="Disordered" evidence="3">
    <location>
        <begin position="179"/>
        <end position="199"/>
    </location>
</feature>
<sequence length="519" mass="56368">MESLAETPWDVTISGTGLAQSLLALALSRSGKKVLHVDKNTYYGGPEAAFSIQETQEWVDSLQKQPGREPFEDVSIFSPSDASEGGKKLSYSRAYTLSLSPQLVYTRSKLLPTLVSSRVYRQLEFQAVGSWWIYGKSANPDDDVSGQLQRVPSSREDIFADDTISMKAKRMLIRFLRNVNQPQQTDEGSEQPTTEEDENLSLSEYLSTKFNTPSELHNPIHSLSLCQQAPHKTPTSIALPRIKRHLGSLGVFGPGFGSLVAKWGGGAEIAQVGCRALAVGGGVYVLGRGIESVDTSKDDEGFHHLTLSDEEKIRSKSVVGSPWDLPEDAGSPSIPTQKIARSISVVSSPLKRLFPITAEGGPIPAGAVVLVPGEALSDDPSNITPVYLLVHSSDTGECPDGQCVIYGSVSVPGQEGQRLLEAAINRLLESFSDATGKPVVLWSLRFTQVGTPDGTNGSSLLYKSTKSDQILYFAPPCLDLAFDDSIVESVRECWKAVLGEEAQDDMFMAFEDRETYDDD</sequence>
<evidence type="ECO:0000256" key="1">
    <source>
        <dbReference type="ARBA" id="ARBA00005593"/>
    </source>
</evidence>
<name>A0A6V8HFU0_TALPI</name>
<evidence type="ECO:0000313" key="5">
    <source>
        <dbReference type="Proteomes" id="UP000053095"/>
    </source>
</evidence>
<dbReference type="Gene3D" id="1.10.405.10">
    <property type="entry name" value="Guanine Nucleotide Dissociation Inhibitor, domain 1"/>
    <property type="match status" value="1"/>
</dbReference>
<dbReference type="GO" id="GO:0005968">
    <property type="term" value="C:Rab-protein geranylgeranyltransferase complex"/>
    <property type="evidence" value="ECO:0007669"/>
    <property type="project" value="TreeGrafter"/>
</dbReference>
<proteinExistence type="inferred from homology"/>
<dbReference type="Proteomes" id="UP000053095">
    <property type="component" value="Unassembled WGS sequence"/>
</dbReference>
<evidence type="ECO:0000256" key="2">
    <source>
        <dbReference type="PIRNR" id="PIRNR037514"/>
    </source>
</evidence>
<evidence type="ECO:0000313" key="4">
    <source>
        <dbReference type="EMBL" id="GAM39769.1"/>
    </source>
</evidence>
<comment type="similarity">
    <text evidence="1 2">Belongs to the Rab GDI family.</text>
</comment>
<dbReference type="PRINTS" id="PR00891">
    <property type="entry name" value="RABGDIREP"/>
</dbReference>